<feature type="domain" description="Thiolase-like protein type 1 additional C-terminal" evidence="4">
    <location>
        <begin position="501"/>
        <end position="565"/>
    </location>
</feature>
<evidence type="ECO:0000256" key="1">
    <source>
        <dbReference type="ARBA" id="ARBA00010982"/>
    </source>
</evidence>
<dbReference type="InterPro" id="IPR016039">
    <property type="entry name" value="Thiolase-like"/>
</dbReference>
<gene>
    <name evidence="5" type="ORF">Bfra_004012</name>
</gene>
<dbReference type="Proteomes" id="UP000531561">
    <property type="component" value="Unassembled WGS sequence"/>
</dbReference>
<evidence type="ECO:0000313" key="5">
    <source>
        <dbReference type="EMBL" id="KAF5875559.1"/>
    </source>
</evidence>
<dbReference type="Gene3D" id="3.40.47.10">
    <property type="match status" value="1"/>
</dbReference>
<dbReference type="PANTHER" id="PTHR18919">
    <property type="entry name" value="ACETYL-COA C-ACYLTRANSFERASE"/>
    <property type="match status" value="1"/>
</dbReference>
<keyword evidence="3" id="KW-0012">Acyltransferase</keyword>
<name>A0A8H6AXJ4_9HELO</name>
<evidence type="ECO:0000259" key="4">
    <source>
        <dbReference type="Pfam" id="PF18313"/>
    </source>
</evidence>
<dbReference type="OrthoDB" id="435240at2759"/>
<evidence type="ECO:0000313" key="6">
    <source>
        <dbReference type="Proteomes" id="UP000531561"/>
    </source>
</evidence>
<dbReference type="PANTHER" id="PTHR18919:SF139">
    <property type="entry name" value="THIOLASE-LIKE PROTEIN TYPE 1 ADDITIONAL C-TERMINAL DOMAIN-CONTAINING PROTEIN"/>
    <property type="match status" value="1"/>
</dbReference>
<proteinExistence type="inferred from homology"/>
<sequence length="580" mass="63179">MPLPPQTPIIIGVGDVINRSLQVEDAIEPLGLMLQSLEKSFSDTGISHDREKLGILKGSVDDVRVVRNWTWPYVDVCQSVLDGILGGGKGGSDNLGKEVYKEESEHGGNSPVKMLDEACQRVGRGESKVAVVVGGEALGSLIASASKTGTYPSHWTPPAGDPRKILALPKGVETLGTIHQIGLPIHIYPLYENAFRAHRHQSQVDNNAESAKLYAQFAAVAAGNECAWNRESAGKLSEESIGKVGKGNRMICWPYPLLMNAFNNVNMAASCIITSVSLATELGIPEDRWIYPLGGAGMREEDNFWERPNFHSSEALETSLDSALDVSGLETKDVDIFDFYSWVQLNSVGGGTCLVKSSIEHSTDENYRCFPIVPKLAAHHLKIPFLDPPRPITLLGGLTSFGGAGNNYSLHAVTEMTRQLRSKRGQVFNHKNSRVLNGLILANGGVLTYQHVVCLSTQPRSDGKGYQDGNACPNLVQSATSHDDNGFEIVGPEGAKKGLWEGIIETYTVQFSRKNEPQTGFVVGRLKQTGKRFLANVADDKTLGKLVKESEKEIIGKRGWVWKEEGGKRNLFGFERGTNL</sequence>
<keyword evidence="2 5" id="KW-0808">Transferase</keyword>
<organism evidence="5 6">
    <name type="scientific">Botrytis fragariae</name>
    <dbReference type="NCBI Taxonomy" id="1964551"/>
    <lineage>
        <taxon>Eukaryota</taxon>
        <taxon>Fungi</taxon>
        <taxon>Dikarya</taxon>
        <taxon>Ascomycota</taxon>
        <taxon>Pezizomycotina</taxon>
        <taxon>Leotiomycetes</taxon>
        <taxon>Helotiales</taxon>
        <taxon>Sclerotiniaceae</taxon>
        <taxon>Botrytis</taxon>
    </lineage>
</organism>
<dbReference type="RefSeq" id="XP_037194505.1">
    <property type="nucleotide sequence ID" value="XM_037334418.1"/>
</dbReference>
<dbReference type="Gene3D" id="2.40.50.840">
    <property type="match status" value="1"/>
</dbReference>
<evidence type="ECO:0000256" key="2">
    <source>
        <dbReference type="ARBA" id="ARBA00022679"/>
    </source>
</evidence>
<comment type="caution">
    <text evidence="5">The sequence shown here is derived from an EMBL/GenBank/DDBJ whole genome shotgun (WGS) entry which is preliminary data.</text>
</comment>
<dbReference type="InterPro" id="IPR040771">
    <property type="entry name" value="TLP1_add_C"/>
</dbReference>
<comment type="similarity">
    <text evidence="1">Belongs to the thiolase-like superfamily. Thiolase family.</text>
</comment>
<dbReference type="GO" id="GO:0016746">
    <property type="term" value="F:acyltransferase activity"/>
    <property type="evidence" value="ECO:0007669"/>
    <property type="project" value="UniProtKB-KW"/>
</dbReference>
<dbReference type="EMBL" id="JABFCT010000006">
    <property type="protein sequence ID" value="KAF5875559.1"/>
    <property type="molecule type" value="Genomic_DNA"/>
</dbReference>
<accession>A0A8H6AXJ4</accession>
<keyword evidence="6" id="KW-1185">Reference proteome</keyword>
<dbReference type="Pfam" id="PF18313">
    <property type="entry name" value="TLP1_add_C"/>
    <property type="match status" value="1"/>
</dbReference>
<dbReference type="GeneID" id="59258110"/>
<protein>
    <submittedName>
        <fullName evidence="5">Putative acetyl- acetyltransferase protein</fullName>
    </submittedName>
</protein>
<evidence type="ECO:0000256" key="3">
    <source>
        <dbReference type="ARBA" id="ARBA00023315"/>
    </source>
</evidence>
<dbReference type="AlphaFoldDB" id="A0A8H6AXJ4"/>
<reference evidence="5 6" key="1">
    <citation type="journal article" date="2020" name="Phytopathology">
        <title>A high-quality genome resource of Botrytis fragariae, a new and rapidly spreading fungal pathogen causing strawberry gray mold in the U.S.A.</title>
        <authorList>
            <person name="Wu Y."/>
            <person name="Saski C.A."/>
            <person name="Schnabel G."/>
            <person name="Xiao S."/>
            <person name="Hu M."/>
        </authorList>
    </citation>
    <scope>NUCLEOTIDE SEQUENCE [LARGE SCALE GENOMIC DNA]</scope>
    <source>
        <strain evidence="5 6">BVB16</strain>
    </source>
</reference>